<name>S9ZH30_9RHOO</name>
<sequence>MREDREAELMYGPTLSIHIADGSLFSALGS</sequence>
<organism evidence="1 2">
    <name type="scientific">Thauera terpenica 58Eu</name>
    <dbReference type="NCBI Taxonomy" id="1348657"/>
    <lineage>
        <taxon>Bacteria</taxon>
        <taxon>Pseudomonadati</taxon>
        <taxon>Pseudomonadota</taxon>
        <taxon>Betaproteobacteria</taxon>
        <taxon>Rhodocyclales</taxon>
        <taxon>Zoogloeaceae</taxon>
        <taxon>Thauera</taxon>
    </lineage>
</organism>
<proteinExistence type="predicted"/>
<comment type="caution">
    <text evidence="1">The sequence shown here is derived from an EMBL/GenBank/DDBJ whole genome shotgun (WGS) entry which is preliminary data.</text>
</comment>
<reference evidence="1 2" key="1">
    <citation type="submission" date="2013-06" db="EMBL/GenBank/DDBJ databases">
        <title>Draft genome sequence of Thauera terpenica.</title>
        <authorList>
            <person name="Liu B."/>
            <person name="Frostegard A.H."/>
            <person name="Shapleigh J.P."/>
        </authorList>
    </citation>
    <scope>NUCLEOTIDE SEQUENCE [LARGE SCALE GENOMIC DNA]</scope>
    <source>
        <strain evidence="1 2">58Eu</strain>
    </source>
</reference>
<protein>
    <submittedName>
        <fullName evidence="1">Uncharacterized protein</fullName>
    </submittedName>
</protein>
<dbReference type="EMBL" id="ATJV01000043">
    <property type="protein sequence ID" value="EPZ16630.1"/>
    <property type="molecule type" value="Genomic_DNA"/>
</dbReference>
<gene>
    <name evidence="1" type="ORF">M622_12015</name>
</gene>
<accession>S9ZH30</accession>
<dbReference type="AlphaFoldDB" id="S9ZH30"/>
<keyword evidence="2" id="KW-1185">Reference proteome</keyword>
<evidence type="ECO:0000313" key="1">
    <source>
        <dbReference type="EMBL" id="EPZ16630.1"/>
    </source>
</evidence>
<evidence type="ECO:0000313" key="2">
    <source>
        <dbReference type="Proteomes" id="UP000015455"/>
    </source>
</evidence>
<dbReference type="Proteomes" id="UP000015455">
    <property type="component" value="Unassembled WGS sequence"/>
</dbReference>